<evidence type="ECO:0000313" key="3">
    <source>
        <dbReference type="Proteomes" id="UP000076830"/>
    </source>
</evidence>
<dbReference type="EMBL" id="CP015249">
    <property type="protein sequence ID" value="ANB17340.1"/>
    <property type="molecule type" value="Genomic_DNA"/>
</dbReference>
<sequence>MRDSAVPVKTTSGRNEVADRSRQLGSRQRMLLIAINGEHTVREIRERFHSLGDVDALLDELAVADLIDVAGAGVPAAPASDPPGPAFDAASPLVQARQYINDSVVAHLGLRAFLFTLKVERCYSRQALLDLLPEYRRLLGKTLDPAAIAALNERAERMIARL</sequence>
<organism evidence="2 3">
    <name type="scientific">Dokdonella koreensis DS-123</name>
    <dbReference type="NCBI Taxonomy" id="1300342"/>
    <lineage>
        <taxon>Bacteria</taxon>
        <taxon>Pseudomonadati</taxon>
        <taxon>Pseudomonadota</taxon>
        <taxon>Gammaproteobacteria</taxon>
        <taxon>Lysobacterales</taxon>
        <taxon>Rhodanobacteraceae</taxon>
        <taxon>Dokdonella</taxon>
    </lineage>
</organism>
<dbReference type="OrthoDB" id="8965824at2"/>
<dbReference type="STRING" id="1300342.I596_1310"/>
<dbReference type="AlphaFoldDB" id="A0A160DTM3"/>
<dbReference type="RefSeq" id="WP_067645477.1">
    <property type="nucleotide sequence ID" value="NZ_CP015249.1"/>
</dbReference>
<dbReference type="KEGG" id="dko:I596_1310"/>
<name>A0A160DTM3_9GAMM</name>
<evidence type="ECO:0000256" key="1">
    <source>
        <dbReference type="SAM" id="MobiDB-lite"/>
    </source>
</evidence>
<accession>A0A160DTM3</accession>
<proteinExistence type="predicted"/>
<gene>
    <name evidence="2" type="ORF">I596_1310</name>
</gene>
<keyword evidence="3" id="KW-1185">Reference proteome</keyword>
<protein>
    <submittedName>
        <fullName evidence="2">Uncharacterized protein</fullName>
    </submittedName>
</protein>
<reference evidence="2 3" key="1">
    <citation type="submission" date="2016-04" db="EMBL/GenBank/DDBJ databases">
        <title>Complete genome sequence of Dokdonella koreensis DS-123T.</title>
        <authorList>
            <person name="Kim J.F."/>
            <person name="Lee H."/>
            <person name="Kwak M.-J."/>
        </authorList>
    </citation>
    <scope>NUCLEOTIDE SEQUENCE [LARGE SCALE GENOMIC DNA]</scope>
    <source>
        <strain evidence="2 3">DS-123</strain>
    </source>
</reference>
<evidence type="ECO:0000313" key="2">
    <source>
        <dbReference type="EMBL" id="ANB17340.1"/>
    </source>
</evidence>
<dbReference type="Proteomes" id="UP000076830">
    <property type="component" value="Chromosome"/>
</dbReference>
<feature type="region of interest" description="Disordered" evidence="1">
    <location>
        <begin position="1"/>
        <end position="22"/>
    </location>
</feature>